<evidence type="ECO:0000313" key="2">
    <source>
        <dbReference type="Proteomes" id="UP001055811"/>
    </source>
</evidence>
<reference evidence="2" key="1">
    <citation type="journal article" date="2022" name="Mol. Ecol. Resour.">
        <title>The genomes of chicory, endive, great burdock and yacon provide insights into Asteraceae palaeo-polyploidization history and plant inulin production.</title>
        <authorList>
            <person name="Fan W."/>
            <person name="Wang S."/>
            <person name="Wang H."/>
            <person name="Wang A."/>
            <person name="Jiang F."/>
            <person name="Liu H."/>
            <person name="Zhao H."/>
            <person name="Xu D."/>
            <person name="Zhang Y."/>
        </authorList>
    </citation>
    <scope>NUCLEOTIDE SEQUENCE [LARGE SCALE GENOMIC DNA]</scope>
    <source>
        <strain evidence="2">cv. Punajuju</strain>
    </source>
</reference>
<reference evidence="1 2" key="2">
    <citation type="journal article" date="2022" name="Mol. Ecol. Resour.">
        <title>The genomes of chicory, endive, great burdock and yacon provide insights into Asteraceae paleo-polyploidization history and plant inulin production.</title>
        <authorList>
            <person name="Fan W."/>
            <person name="Wang S."/>
            <person name="Wang H."/>
            <person name="Wang A."/>
            <person name="Jiang F."/>
            <person name="Liu H."/>
            <person name="Zhao H."/>
            <person name="Xu D."/>
            <person name="Zhang Y."/>
        </authorList>
    </citation>
    <scope>NUCLEOTIDE SEQUENCE [LARGE SCALE GENOMIC DNA]</scope>
    <source>
        <strain evidence="2">cv. Punajuju</strain>
        <tissue evidence="1">Leaves</tissue>
    </source>
</reference>
<protein>
    <submittedName>
        <fullName evidence="1">Uncharacterized protein</fullName>
    </submittedName>
</protein>
<gene>
    <name evidence="1" type="ORF">L2E82_24463</name>
</gene>
<evidence type="ECO:0000313" key="1">
    <source>
        <dbReference type="EMBL" id="KAI3752431.1"/>
    </source>
</evidence>
<name>A0ACB9E101_CICIN</name>
<sequence>MEPIAFRIWKFILERDCRICVWNANDGHLVHSLTGHSESMMKKERSLLGRSQKTGVSRSINTLFLTELVRGLPLTLKYFFEPKVTG</sequence>
<keyword evidence="2" id="KW-1185">Reference proteome</keyword>
<dbReference type="Proteomes" id="UP001055811">
    <property type="component" value="Linkage Group LG04"/>
</dbReference>
<dbReference type="EMBL" id="CM042012">
    <property type="protein sequence ID" value="KAI3752431.1"/>
    <property type="molecule type" value="Genomic_DNA"/>
</dbReference>
<accession>A0ACB9E101</accession>
<comment type="caution">
    <text evidence="1">The sequence shown here is derived from an EMBL/GenBank/DDBJ whole genome shotgun (WGS) entry which is preliminary data.</text>
</comment>
<proteinExistence type="predicted"/>
<organism evidence="1 2">
    <name type="scientific">Cichorium intybus</name>
    <name type="common">Chicory</name>
    <dbReference type="NCBI Taxonomy" id="13427"/>
    <lineage>
        <taxon>Eukaryota</taxon>
        <taxon>Viridiplantae</taxon>
        <taxon>Streptophyta</taxon>
        <taxon>Embryophyta</taxon>
        <taxon>Tracheophyta</taxon>
        <taxon>Spermatophyta</taxon>
        <taxon>Magnoliopsida</taxon>
        <taxon>eudicotyledons</taxon>
        <taxon>Gunneridae</taxon>
        <taxon>Pentapetalae</taxon>
        <taxon>asterids</taxon>
        <taxon>campanulids</taxon>
        <taxon>Asterales</taxon>
        <taxon>Asteraceae</taxon>
        <taxon>Cichorioideae</taxon>
        <taxon>Cichorieae</taxon>
        <taxon>Cichoriinae</taxon>
        <taxon>Cichorium</taxon>
    </lineage>
</organism>